<name>J8CZC5_BACCE</name>
<dbReference type="Gene3D" id="2.30.30.40">
    <property type="entry name" value="SH3 Domains"/>
    <property type="match status" value="1"/>
</dbReference>
<dbReference type="HOGENOM" id="CLU_2022032_0_0_9"/>
<organism evidence="3 4">
    <name type="scientific">Bacillus cereus HuA4-10</name>
    <dbReference type="NCBI Taxonomy" id="1053206"/>
    <lineage>
        <taxon>Bacteria</taxon>
        <taxon>Bacillati</taxon>
        <taxon>Bacillota</taxon>
        <taxon>Bacilli</taxon>
        <taxon>Bacillales</taxon>
        <taxon>Bacillaceae</taxon>
        <taxon>Bacillus</taxon>
        <taxon>Bacillus cereus group</taxon>
    </lineage>
</organism>
<dbReference type="InterPro" id="IPR003646">
    <property type="entry name" value="SH3-like_bac-type"/>
</dbReference>
<accession>J8CZC5</accession>
<dbReference type="Pfam" id="PF00395">
    <property type="entry name" value="SLH"/>
    <property type="match status" value="1"/>
</dbReference>
<gene>
    <name evidence="3" type="ORF">IGC_03023</name>
</gene>
<dbReference type="Pfam" id="PF08239">
    <property type="entry name" value="SH3_3"/>
    <property type="match status" value="1"/>
</dbReference>
<protein>
    <recommendedName>
        <fullName evidence="2">SLH domain-containing protein</fullName>
    </recommendedName>
</protein>
<dbReference type="AlphaFoldDB" id="J8CZC5"/>
<dbReference type="PROSITE" id="PS51272">
    <property type="entry name" value="SLH"/>
    <property type="match status" value="1"/>
</dbReference>
<proteinExistence type="predicted"/>
<evidence type="ECO:0000313" key="4">
    <source>
        <dbReference type="Proteomes" id="UP000006977"/>
    </source>
</evidence>
<dbReference type="EMBL" id="AHEA01000025">
    <property type="protein sequence ID" value="EJQ78011.1"/>
    <property type="molecule type" value="Genomic_DNA"/>
</dbReference>
<feature type="domain" description="SLH" evidence="2">
    <location>
        <begin position="1"/>
        <end position="61"/>
    </location>
</feature>
<keyword evidence="1" id="KW-0732">Signal</keyword>
<dbReference type="PATRIC" id="fig|1053206.3.peg.3079"/>
<dbReference type="Proteomes" id="UP000006977">
    <property type="component" value="Unassembled WGS sequence"/>
</dbReference>
<comment type="caution">
    <text evidence="3">The sequence shown here is derived from an EMBL/GenBank/DDBJ whole genome shotgun (WGS) entry which is preliminary data.</text>
</comment>
<dbReference type="SMART" id="SM00287">
    <property type="entry name" value="SH3b"/>
    <property type="match status" value="1"/>
</dbReference>
<reference evidence="3 4" key="1">
    <citation type="submission" date="2012-04" db="EMBL/GenBank/DDBJ databases">
        <title>The Genome Sequence of Bacillus cereus HuA4-10.</title>
        <authorList>
            <consortium name="The Broad Institute Genome Sequencing Platform"/>
            <consortium name="The Broad Institute Genome Sequencing Center for Infectious Disease"/>
            <person name="Feldgarden M."/>
            <person name="Van der Auwera G.A."/>
            <person name="Mahillon J."/>
            <person name="Duprez V."/>
            <person name="Timmery S."/>
            <person name="Mattelet C."/>
            <person name="Dierick K."/>
            <person name="Sun M."/>
            <person name="Yu Z."/>
            <person name="Zhu L."/>
            <person name="Hu X."/>
            <person name="Shank E.B."/>
            <person name="Swiecicka I."/>
            <person name="Hansen B.M."/>
            <person name="Andrup L."/>
            <person name="Young S.K."/>
            <person name="Zeng Q."/>
            <person name="Gargeya S."/>
            <person name="Fitzgerald M."/>
            <person name="Haas B."/>
            <person name="Abouelleil A."/>
            <person name="Alvarado L."/>
            <person name="Arachchi H.M."/>
            <person name="Berlin A."/>
            <person name="Chapman S.B."/>
            <person name="Goldberg J."/>
            <person name="Griggs A."/>
            <person name="Gujja S."/>
            <person name="Hansen M."/>
            <person name="Howarth C."/>
            <person name="Imamovic A."/>
            <person name="Larimer J."/>
            <person name="McCowen C."/>
            <person name="Montmayeur A."/>
            <person name="Murphy C."/>
            <person name="Neiman D."/>
            <person name="Pearson M."/>
            <person name="Priest M."/>
            <person name="Roberts A."/>
            <person name="Saif S."/>
            <person name="Shea T."/>
            <person name="Sisk P."/>
            <person name="Sykes S."/>
            <person name="Wortman J."/>
            <person name="Nusbaum C."/>
            <person name="Birren B."/>
        </authorList>
    </citation>
    <scope>NUCLEOTIDE SEQUENCE [LARGE SCALE GENOMIC DNA]</scope>
    <source>
        <strain evidence="3 4">HuA4-10</strain>
    </source>
</reference>
<sequence>MPFIDQNLVYDKQAVQRVYGLGIVKGNEKNEFMPKGTAARGEVAAFLNRMLHVLNNNTIGVVTITGSGVNPRKGPGTTYEVIRKLSKNESYSVYKEQNGWLSIGDEQWVYYAPSYILFTKNK</sequence>
<evidence type="ECO:0000256" key="1">
    <source>
        <dbReference type="ARBA" id="ARBA00022729"/>
    </source>
</evidence>
<evidence type="ECO:0000313" key="3">
    <source>
        <dbReference type="EMBL" id="EJQ78011.1"/>
    </source>
</evidence>
<evidence type="ECO:0000259" key="2">
    <source>
        <dbReference type="PROSITE" id="PS51272"/>
    </source>
</evidence>
<dbReference type="InterPro" id="IPR001119">
    <property type="entry name" value="SLH_dom"/>
</dbReference>